<keyword evidence="2" id="KW-1185">Reference proteome</keyword>
<accession>A0A093GQB9</accession>
<evidence type="ECO:0000313" key="2">
    <source>
        <dbReference type="Proteomes" id="UP000054190"/>
    </source>
</evidence>
<reference evidence="1 2" key="1">
    <citation type="submission" date="2014-04" db="EMBL/GenBank/DDBJ databases">
        <title>Genome evolution of avian class.</title>
        <authorList>
            <person name="Zhang G."/>
            <person name="Li C."/>
        </authorList>
    </citation>
    <scope>NUCLEOTIDE SEQUENCE [LARGE SCALE GENOMIC DNA]</scope>
    <source>
        <strain evidence="1">BGI_N341</strain>
    </source>
</reference>
<evidence type="ECO:0000313" key="1">
    <source>
        <dbReference type="EMBL" id="KFV43252.1"/>
    </source>
</evidence>
<sequence length="159" mass="17876">MRFKHENVHLVPYPYICTMYLELNSFQQNVSCGKEVKKESDELVSCVNAVSESTTVEKTVKRRRLEVRAETSCPQPGTDRPGAECVHHMNTAKHGFEKNHSRENECEFSPASRSMGCNHVRFWGPVEPDLEQRAAAGQAEGAVQLVQQMAQTVNKGNVE</sequence>
<name>A0A093GQB9_TYTAL</name>
<dbReference type="GO" id="GO:0003677">
    <property type="term" value="F:DNA binding"/>
    <property type="evidence" value="ECO:0007669"/>
    <property type="project" value="InterPro"/>
</dbReference>
<proteinExistence type="predicted"/>
<dbReference type="AlphaFoldDB" id="A0A093GQB9"/>
<dbReference type="Proteomes" id="UP000054190">
    <property type="component" value="Unassembled WGS sequence"/>
</dbReference>
<dbReference type="GO" id="GO:0007129">
    <property type="term" value="P:homologous chromosome pairing at meiosis"/>
    <property type="evidence" value="ECO:0007669"/>
    <property type="project" value="TreeGrafter"/>
</dbReference>
<dbReference type="Pfam" id="PF15077">
    <property type="entry name" value="MAJIN"/>
    <property type="match status" value="1"/>
</dbReference>
<organism evidence="1 2">
    <name type="scientific">Tyto alba</name>
    <name type="common">Barn owl</name>
    <dbReference type="NCBI Taxonomy" id="56313"/>
    <lineage>
        <taxon>Eukaryota</taxon>
        <taxon>Metazoa</taxon>
        <taxon>Chordata</taxon>
        <taxon>Craniata</taxon>
        <taxon>Vertebrata</taxon>
        <taxon>Euteleostomi</taxon>
        <taxon>Archelosauria</taxon>
        <taxon>Archosauria</taxon>
        <taxon>Dinosauria</taxon>
        <taxon>Saurischia</taxon>
        <taxon>Theropoda</taxon>
        <taxon>Coelurosauria</taxon>
        <taxon>Aves</taxon>
        <taxon>Neognathae</taxon>
        <taxon>Neoaves</taxon>
        <taxon>Telluraves</taxon>
        <taxon>Strigiformes</taxon>
        <taxon>Tytonidae</taxon>
        <taxon>Tyto</taxon>
    </lineage>
</organism>
<dbReference type="EMBL" id="KK370403">
    <property type="protein sequence ID" value="KFV43252.1"/>
    <property type="molecule type" value="Genomic_DNA"/>
</dbReference>
<dbReference type="PANTHER" id="PTHR35824:SF1">
    <property type="entry name" value="MEMBRANE-ANCHORED JUNCTION PROTEIN"/>
    <property type="match status" value="1"/>
</dbReference>
<dbReference type="GO" id="GO:0005637">
    <property type="term" value="C:nuclear inner membrane"/>
    <property type="evidence" value="ECO:0007669"/>
    <property type="project" value="TreeGrafter"/>
</dbReference>
<protein>
    <submittedName>
        <fullName evidence="1">Uncharacterized protein C11orf85</fullName>
    </submittedName>
</protein>
<gene>
    <name evidence="1" type="ORF">N341_08941</name>
</gene>
<dbReference type="PANTHER" id="PTHR35824">
    <property type="entry name" value="MEMBRANE-ANCHORED JUNCTION PROTEIN MAJIN"/>
    <property type="match status" value="1"/>
</dbReference>
<feature type="non-terminal residue" evidence="1">
    <location>
        <position position="159"/>
    </location>
</feature>
<dbReference type="GO" id="GO:0070197">
    <property type="term" value="P:meiotic attachment of telomere to nuclear envelope"/>
    <property type="evidence" value="ECO:0007669"/>
    <property type="project" value="TreeGrafter"/>
</dbReference>
<dbReference type="InterPro" id="IPR027816">
    <property type="entry name" value="MAJIN"/>
</dbReference>